<dbReference type="HOGENOM" id="CLU_2228217_0_0_1"/>
<proteinExistence type="predicted"/>
<gene>
    <name evidence="1" type="primary">AlNc14C434G11614</name>
    <name evidence="1" type="ORF">ALNC14_130910</name>
</gene>
<sequence length="106" mass="12224">MNHLHLSDSIHMDDISMTFNGQTSIEIISENLHGNPVLFDLSDDDAWELGYFILHTHSIVIDTMGYQEQYKFIPLKASSTEKSLIDSRSYYLWSTLTGTFRYFLGP</sequence>
<protein>
    <submittedName>
        <fullName evidence="1">AlNc14C434G11614 protein</fullName>
    </submittedName>
</protein>
<dbReference type="EMBL" id="FR824477">
    <property type="protein sequence ID" value="CCA26947.1"/>
    <property type="molecule type" value="Genomic_DNA"/>
</dbReference>
<organism evidence="1">
    <name type="scientific">Albugo laibachii Nc14</name>
    <dbReference type="NCBI Taxonomy" id="890382"/>
    <lineage>
        <taxon>Eukaryota</taxon>
        <taxon>Sar</taxon>
        <taxon>Stramenopiles</taxon>
        <taxon>Oomycota</taxon>
        <taxon>Peronosporomycetes</taxon>
        <taxon>Albuginales</taxon>
        <taxon>Albuginaceae</taxon>
        <taxon>Albugo</taxon>
    </lineage>
</organism>
<reference evidence="1" key="1">
    <citation type="journal article" date="2011" name="PLoS Biol.">
        <title>Gene gain and loss during evolution of obligate parasitism in the white rust pathogen of Arabidopsis thaliana.</title>
        <authorList>
            <person name="Kemen E."/>
            <person name="Gardiner A."/>
            <person name="Schultz-Larsen T."/>
            <person name="Kemen A.C."/>
            <person name="Balmuth A.L."/>
            <person name="Robert-Seilaniantz A."/>
            <person name="Bailey K."/>
            <person name="Holub E."/>
            <person name="Studholme D.J."/>
            <person name="Maclean D."/>
            <person name="Jones J.D."/>
        </authorList>
    </citation>
    <scope>NUCLEOTIDE SEQUENCE</scope>
</reference>
<dbReference type="AlphaFoldDB" id="F0WZM2"/>
<reference evidence="1" key="2">
    <citation type="submission" date="2011-02" db="EMBL/GenBank/DDBJ databases">
        <authorList>
            <person name="MacLean D."/>
        </authorList>
    </citation>
    <scope>NUCLEOTIDE SEQUENCE</scope>
</reference>
<accession>F0WZM2</accession>
<name>F0WZM2_9STRA</name>
<evidence type="ECO:0000313" key="1">
    <source>
        <dbReference type="EMBL" id="CCA26947.1"/>
    </source>
</evidence>